<evidence type="ECO:0000259" key="2">
    <source>
        <dbReference type="Pfam" id="PF18003"/>
    </source>
</evidence>
<dbReference type="AlphaFoldDB" id="A0A558BPM8"/>
<dbReference type="PROSITE" id="PS51257">
    <property type="entry name" value="PROKAR_LIPOPROTEIN"/>
    <property type="match status" value="1"/>
</dbReference>
<organism evidence="3 4">
    <name type="scientific">Hymenobacter setariae</name>
    <dbReference type="NCBI Taxonomy" id="2594794"/>
    <lineage>
        <taxon>Bacteria</taxon>
        <taxon>Pseudomonadati</taxon>
        <taxon>Bacteroidota</taxon>
        <taxon>Cytophagia</taxon>
        <taxon>Cytophagales</taxon>
        <taxon>Hymenobacteraceae</taxon>
        <taxon>Hymenobacter</taxon>
    </lineage>
</organism>
<feature type="domain" description="DUF3823" evidence="1">
    <location>
        <begin position="28"/>
        <end position="115"/>
    </location>
</feature>
<feature type="domain" description="DUF3823" evidence="2">
    <location>
        <begin position="119"/>
        <end position="220"/>
    </location>
</feature>
<protein>
    <submittedName>
        <fullName evidence="3">DUF3823 domain-containing protein</fullName>
    </submittedName>
</protein>
<dbReference type="Pfam" id="PF12866">
    <property type="entry name" value="DUF3823"/>
    <property type="match status" value="1"/>
</dbReference>
<dbReference type="OrthoDB" id="1433240at2"/>
<comment type="caution">
    <text evidence="3">The sequence shown here is derived from an EMBL/GenBank/DDBJ whole genome shotgun (WGS) entry which is preliminary data.</text>
</comment>
<name>A0A558BPM8_9BACT</name>
<dbReference type="RefSeq" id="WP_144851368.1">
    <property type="nucleotide sequence ID" value="NZ_VMRJ01000005.1"/>
</dbReference>
<dbReference type="Gene3D" id="2.60.40.2060">
    <property type="match status" value="1"/>
</dbReference>
<dbReference type="InterPro" id="IPR041186">
    <property type="entry name" value="DUF3823_C"/>
</dbReference>
<evidence type="ECO:0000313" key="4">
    <source>
        <dbReference type="Proteomes" id="UP000317624"/>
    </source>
</evidence>
<accession>A0A558BPM8</accession>
<dbReference type="Pfam" id="PF18003">
    <property type="entry name" value="DUF3823_C"/>
    <property type="match status" value="1"/>
</dbReference>
<evidence type="ECO:0000259" key="1">
    <source>
        <dbReference type="Pfam" id="PF12866"/>
    </source>
</evidence>
<sequence>MKKVITLLAGLGLLAAGCEKDNIAPPESQLTGRITFQNETVGVRGQGGVQLELWQRGEFFRNKIPVYVAQDGTYSATLFDGEYKLTRLRDNGPWVNNTDSITVQVSGNTVVDVPVSPYFVVRNAMIAKSGTAITASCQVSQATAGRAIESVTLFVNNGQFVDTNNSLVGRTTKSGNDVANLSQPLTFSLTLPSTARNAVYARIGVKTQGVGELYYSPVQKITL</sequence>
<keyword evidence="4" id="KW-1185">Reference proteome</keyword>
<dbReference type="Gene3D" id="2.60.40.1120">
    <property type="entry name" value="Carboxypeptidase-like, regulatory domain"/>
    <property type="match status" value="1"/>
</dbReference>
<gene>
    <name evidence="3" type="ORF">FNT36_19970</name>
</gene>
<dbReference type="InterPro" id="IPR024278">
    <property type="entry name" value="DUF3823_N"/>
</dbReference>
<evidence type="ECO:0000313" key="3">
    <source>
        <dbReference type="EMBL" id="TVT38470.1"/>
    </source>
</evidence>
<proteinExistence type="predicted"/>
<reference evidence="3 4" key="1">
    <citation type="submission" date="2019-07" db="EMBL/GenBank/DDBJ databases">
        <title>Hymenobacter sp. straun FUR1 Genome sequencing and assembly.</title>
        <authorList>
            <person name="Chhetri G."/>
        </authorList>
    </citation>
    <scope>NUCLEOTIDE SEQUENCE [LARGE SCALE GENOMIC DNA]</scope>
    <source>
        <strain evidence="3 4">Fur1</strain>
    </source>
</reference>
<dbReference type="Proteomes" id="UP000317624">
    <property type="component" value="Unassembled WGS sequence"/>
</dbReference>
<dbReference type="EMBL" id="VMRJ01000005">
    <property type="protein sequence ID" value="TVT38470.1"/>
    <property type="molecule type" value="Genomic_DNA"/>
</dbReference>